<sequence>MKKKLAISILLVAILLGAISMTALVMRNNKQSLHSVSHSSSSHKQESYEKTIELDQVYKEENDDAIYYDIFKSDGTYISIQDRASIYKSETDLDKAGNEEEARIFPNIYYNIGTYKFNGDNIEYKIEQSTEIYFNDVKTYKRGKYYTIKHEHYNQRVIWKKGKKGYYINGALLKFQKSNYVIPNSEEEFLTQYTYDPSTRK</sequence>
<gene>
    <name evidence="1" type="ORF">STRCR_0134</name>
</gene>
<evidence type="ECO:0000313" key="2">
    <source>
        <dbReference type="Proteomes" id="UP000004322"/>
    </source>
</evidence>
<evidence type="ECO:0000313" key="1">
    <source>
        <dbReference type="EMBL" id="EHI75100.1"/>
    </source>
</evidence>
<keyword evidence="2" id="KW-1185">Reference proteome</keyword>
<accession>G5JN97</accession>
<reference evidence="1" key="1">
    <citation type="submission" date="2011-07" db="EMBL/GenBank/DDBJ databases">
        <authorList>
            <person name="Stanhope M.J."/>
            <person name="Durkin A.S."/>
            <person name="Hostetler J."/>
            <person name="Kim M."/>
            <person name="Radune D."/>
            <person name="Singh I."/>
            <person name="Town C.D."/>
        </authorList>
    </citation>
    <scope>NUCLEOTIDE SEQUENCE [LARGE SCALE GENOMIC DNA]</scope>
    <source>
        <strain evidence="1">HS-6</strain>
    </source>
</reference>
<dbReference type="Proteomes" id="UP000004322">
    <property type="component" value="Unassembled WGS sequence"/>
</dbReference>
<dbReference type="OrthoDB" id="2239772at2"/>
<proteinExistence type="predicted"/>
<protein>
    <submittedName>
        <fullName evidence="1">Uncharacterized protein</fullName>
    </submittedName>
</protein>
<dbReference type="STRING" id="873449.STRCR_0134"/>
<comment type="caution">
    <text evidence="1">The sequence shown here is derived from an EMBL/GenBank/DDBJ whole genome shotgun (WGS) entry which is preliminary data.</text>
</comment>
<name>G5JN97_STRCG</name>
<dbReference type="AlphaFoldDB" id="G5JN97"/>
<dbReference type="EMBL" id="AEUV02000002">
    <property type="protein sequence ID" value="EHI75100.1"/>
    <property type="molecule type" value="Genomic_DNA"/>
</dbReference>
<organism evidence="1 2">
    <name type="scientific">Streptococcus criceti HS-6</name>
    <dbReference type="NCBI Taxonomy" id="873449"/>
    <lineage>
        <taxon>Bacteria</taxon>
        <taxon>Bacillati</taxon>
        <taxon>Bacillota</taxon>
        <taxon>Bacilli</taxon>
        <taxon>Lactobacillales</taxon>
        <taxon>Streptococcaceae</taxon>
        <taxon>Streptococcus</taxon>
    </lineage>
</organism>
<dbReference type="RefSeq" id="WP_004229156.1">
    <property type="nucleotide sequence ID" value="NZ_AEUV02000002.1"/>
</dbReference>